<dbReference type="PANTHER" id="PTHR24220">
    <property type="entry name" value="IMPORT ATP-BINDING PROTEIN"/>
    <property type="match status" value="1"/>
</dbReference>
<dbReference type="InterPro" id="IPR017871">
    <property type="entry name" value="ABC_transporter-like_CS"/>
</dbReference>
<reference evidence="4 7" key="1">
    <citation type="journal article" date="2012" name="J. Bacteriol.">
        <title>Draft Genome Sequence of Turicella otitidis ATCC 51513, Isolated from Middle Ear Fluid from a Child with Otitis Media.</title>
        <authorList>
            <person name="Brinkrolf K."/>
            <person name="Schneider J."/>
            <person name="Knecht M."/>
            <person name="Ruckert C."/>
            <person name="Tauch A."/>
        </authorList>
    </citation>
    <scope>NUCLEOTIDE SEQUENCE [LARGE SCALE GENOMIC DNA]</scope>
    <source>
        <strain evidence="4 7">ATCC 51513</strain>
    </source>
</reference>
<dbReference type="PROSITE" id="PS50893">
    <property type="entry name" value="ABC_TRANSPORTER_2"/>
    <property type="match status" value="1"/>
</dbReference>
<dbReference type="AlphaFoldDB" id="I7JVJ1"/>
<dbReference type="PATRIC" id="fig|883169.3.peg.346"/>
<evidence type="ECO:0000313" key="5">
    <source>
        <dbReference type="EMBL" id="EJZ82711.1"/>
    </source>
</evidence>
<evidence type="ECO:0000313" key="7">
    <source>
        <dbReference type="Proteomes" id="UP000011016"/>
    </source>
</evidence>
<feature type="domain" description="ABC transporter" evidence="3">
    <location>
        <begin position="8"/>
        <end position="219"/>
    </location>
</feature>
<gene>
    <name evidence="4" type="ORF">BN46_0176</name>
    <name evidence="5" type="ORF">HMPREF9719_00369</name>
</gene>
<dbReference type="EMBL" id="CAJZ01000024">
    <property type="protein sequence ID" value="CCI82926.1"/>
    <property type="molecule type" value="Genomic_DNA"/>
</dbReference>
<dbReference type="RefSeq" id="WP_004600259.1">
    <property type="nucleotide sequence ID" value="NZ_HF541865.1"/>
</dbReference>
<dbReference type="SUPFAM" id="SSF52540">
    <property type="entry name" value="P-loop containing nucleoside triphosphate hydrolases"/>
    <property type="match status" value="1"/>
</dbReference>
<sequence>MTSVSPIISATGLAKTIGQRTLWRGLDLAVNPGELACITGPSGSGKTTLLNCIGLIDRPDQGTIALTGRSFDRIRGRAARRARRELLGYLFQDFALIDQDTVADNLALALPVTTRRKDKSAAITEALEKVGLAGREGDRVFQLSGGEKQRVALARVLVRRPPVVLADEPTASLDRDNAAVILGLLRGLAEGGAGVLMVSHDPWVVGQADRTIALDVRRPS</sequence>
<dbReference type="Proteomes" id="UP000011016">
    <property type="component" value="Unassembled WGS sequence"/>
</dbReference>
<dbReference type="Gene3D" id="3.40.50.300">
    <property type="entry name" value="P-loop containing nucleotide triphosphate hydrolases"/>
    <property type="match status" value="1"/>
</dbReference>
<evidence type="ECO:0000259" key="3">
    <source>
        <dbReference type="PROSITE" id="PS50893"/>
    </source>
</evidence>
<keyword evidence="6" id="KW-1185">Reference proteome</keyword>
<dbReference type="HOGENOM" id="CLU_000604_1_22_11"/>
<comment type="caution">
    <text evidence="4">The sequence shown here is derived from an EMBL/GenBank/DDBJ whole genome shotgun (WGS) entry which is preliminary data.</text>
</comment>
<dbReference type="EMBL" id="AHAE01000021">
    <property type="protein sequence ID" value="EJZ82711.1"/>
    <property type="molecule type" value="Genomic_DNA"/>
</dbReference>
<dbReference type="PROSITE" id="PS00211">
    <property type="entry name" value="ABC_TRANSPORTER_1"/>
    <property type="match status" value="1"/>
</dbReference>
<keyword evidence="4" id="KW-0378">Hydrolase</keyword>
<dbReference type="InterPro" id="IPR003593">
    <property type="entry name" value="AAA+_ATPase"/>
</dbReference>
<reference evidence="5 6" key="2">
    <citation type="submission" date="2012-08" db="EMBL/GenBank/DDBJ databases">
        <title>The Genome Sequence of Turicella otitidis ATCC 51513.</title>
        <authorList>
            <consortium name="The Broad Institute Genome Sequencing Platform"/>
            <person name="Earl A."/>
            <person name="Ward D."/>
            <person name="Feldgarden M."/>
            <person name="Gevers D."/>
            <person name="Huys G."/>
            <person name="Walker B."/>
            <person name="Young S.K."/>
            <person name="Zeng Q."/>
            <person name="Gargeya S."/>
            <person name="Fitzgerald M."/>
            <person name="Haas B."/>
            <person name="Abouelleil A."/>
            <person name="Alvarado L."/>
            <person name="Arachchi H.M."/>
            <person name="Berlin A.M."/>
            <person name="Chapman S.B."/>
            <person name="Goldberg J."/>
            <person name="Griggs A."/>
            <person name="Gujja S."/>
            <person name="Hansen M."/>
            <person name="Howarth C."/>
            <person name="Imamovic A."/>
            <person name="Larimer J."/>
            <person name="McCowen C."/>
            <person name="Montmayeur A."/>
            <person name="Murphy C."/>
            <person name="Neiman D."/>
            <person name="Pearson M."/>
            <person name="Priest M."/>
            <person name="Roberts A."/>
            <person name="Saif S."/>
            <person name="Shea T."/>
            <person name="Sisk P."/>
            <person name="Sykes S."/>
            <person name="Wortman J."/>
            <person name="Nusbaum C."/>
            <person name="Birren B."/>
        </authorList>
    </citation>
    <scope>NUCLEOTIDE SEQUENCE [LARGE SCALE GENOMIC DNA]</scope>
    <source>
        <strain evidence="5 6">ATCC 51513</strain>
    </source>
</reference>
<organism evidence="4 7">
    <name type="scientific">Corynebacterium otitidis ATCC 51513</name>
    <dbReference type="NCBI Taxonomy" id="883169"/>
    <lineage>
        <taxon>Bacteria</taxon>
        <taxon>Bacillati</taxon>
        <taxon>Actinomycetota</taxon>
        <taxon>Actinomycetes</taxon>
        <taxon>Mycobacteriales</taxon>
        <taxon>Corynebacteriaceae</taxon>
        <taxon>Corynebacterium</taxon>
    </lineage>
</organism>
<dbReference type="Pfam" id="PF00005">
    <property type="entry name" value="ABC_tran"/>
    <property type="match status" value="1"/>
</dbReference>
<dbReference type="OrthoDB" id="9778572at2"/>
<dbReference type="eggNOG" id="COG1136">
    <property type="taxonomic scope" value="Bacteria"/>
</dbReference>
<dbReference type="InterPro" id="IPR027417">
    <property type="entry name" value="P-loop_NTPase"/>
</dbReference>
<keyword evidence="2" id="KW-0067">ATP-binding</keyword>
<evidence type="ECO:0000256" key="1">
    <source>
        <dbReference type="ARBA" id="ARBA00022741"/>
    </source>
</evidence>
<keyword evidence="1" id="KW-0547">Nucleotide-binding</keyword>
<dbReference type="Proteomes" id="UP000006078">
    <property type="component" value="Unassembled WGS sequence"/>
</dbReference>
<dbReference type="InterPro" id="IPR003439">
    <property type="entry name" value="ABC_transporter-like_ATP-bd"/>
</dbReference>
<dbReference type="EC" id="3.6.3.-" evidence="4"/>
<dbReference type="SMART" id="SM00382">
    <property type="entry name" value="AAA"/>
    <property type="match status" value="1"/>
</dbReference>
<dbReference type="GO" id="GO:0005886">
    <property type="term" value="C:plasma membrane"/>
    <property type="evidence" value="ECO:0007669"/>
    <property type="project" value="TreeGrafter"/>
</dbReference>
<accession>I7JVJ1</accession>
<evidence type="ECO:0000256" key="2">
    <source>
        <dbReference type="ARBA" id="ARBA00022840"/>
    </source>
</evidence>
<proteinExistence type="predicted"/>
<dbReference type="InterPro" id="IPR015854">
    <property type="entry name" value="ABC_transpr_LolD-like"/>
</dbReference>
<protein>
    <submittedName>
        <fullName evidence="4">ABC transporter</fullName>
        <ecNumber evidence="4">3.6.3.-</ecNumber>
    </submittedName>
</protein>
<dbReference type="GO" id="GO:0005524">
    <property type="term" value="F:ATP binding"/>
    <property type="evidence" value="ECO:0007669"/>
    <property type="project" value="UniProtKB-KW"/>
</dbReference>
<dbReference type="GO" id="GO:0016887">
    <property type="term" value="F:ATP hydrolysis activity"/>
    <property type="evidence" value="ECO:0007669"/>
    <property type="project" value="InterPro"/>
</dbReference>
<dbReference type="STRING" id="29321.AAV33_06825"/>
<dbReference type="GO" id="GO:0022857">
    <property type="term" value="F:transmembrane transporter activity"/>
    <property type="evidence" value="ECO:0007669"/>
    <property type="project" value="TreeGrafter"/>
</dbReference>
<dbReference type="PANTHER" id="PTHR24220:SF86">
    <property type="entry name" value="ABC TRANSPORTER ABCH.1"/>
    <property type="match status" value="1"/>
</dbReference>
<evidence type="ECO:0000313" key="6">
    <source>
        <dbReference type="Proteomes" id="UP000006078"/>
    </source>
</evidence>
<name>I7JVJ1_9CORY</name>
<evidence type="ECO:0000313" key="4">
    <source>
        <dbReference type="EMBL" id="CCI82926.1"/>
    </source>
</evidence>